<gene>
    <name evidence="4" type="ORF">PCOR1329_LOCUS60855</name>
</gene>
<name>A0ABN9VWS5_9DINO</name>
<feature type="non-terminal residue" evidence="4">
    <location>
        <position position="1"/>
    </location>
</feature>
<feature type="compositionally biased region" description="Basic and acidic residues" evidence="2">
    <location>
        <begin position="108"/>
        <end position="121"/>
    </location>
</feature>
<dbReference type="Gene3D" id="3.30.1370.10">
    <property type="entry name" value="K Homology domain, type 1"/>
    <property type="match status" value="1"/>
</dbReference>
<dbReference type="InterPro" id="IPR036612">
    <property type="entry name" value="KH_dom_type_1_sf"/>
</dbReference>
<feature type="domain" description="K Homology" evidence="3">
    <location>
        <begin position="141"/>
        <end position="170"/>
    </location>
</feature>
<dbReference type="PROSITE" id="PS50096">
    <property type="entry name" value="IQ"/>
    <property type="match status" value="1"/>
</dbReference>
<dbReference type="EMBL" id="CAUYUJ010017634">
    <property type="protein sequence ID" value="CAK0876538.1"/>
    <property type="molecule type" value="Genomic_DNA"/>
</dbReference>
<protein>
    <recommendedName>
        <fullName evidence="3">K Homology domain-containing protein</fullName>
    </recommendedName>
</protein>
<evidence type="ECO:0000313" key="5">
    <source>
        <dbReference type="Proteomes" id="UP001189429"/>
    </source>
</evidence>
<feature type="compositionally biased region" description="Basic residues" evidence="2">
    <location>
        <begin position="1"/>
        <end position="39"/>
    </location>
</feature>
<comment type="caution">
    <text evidence="4">The sequence shown here is derived from an EMBL/GenBank/DDBJ whole genome shotgun (WGS) entry which is preliminary data.</text>
</comment>
<feature type="compositionally biased region" description="Low complexity" evidence="2">
    <location>
        <begin position="64"/>
        <end position="90"/>
    </location>
</feature>
<sequence length="193" mass="21992">AAATRGRRTRRRRRRTRRTRRKRRRGRRSATAPRHRRHPPAPPCPTGGRRWRRRRLRQQASMWPQMPGAPAGAPQMQGGCGEQAWPQWPGAPGPEGGGGELQPGWMAPREERDWGRHDSRPPEAPPAEDIPVYLEPAIEEFVPVPKALLGKVIGKQAQTIIEIREKSGAFKVDARDQHQRPLPGQDRWHCQGR</sequence>
<evidence type="ECO:0000259" key="3">
    <source>
        <dbReference type="Pfam" id="PF00013"/>
    </source>
</evidence>
<feature type="region of interest" description="Disordered" evidence="2">
    <location>
        <begin position="167"/>
        <end position="193"/>
    </location>
</feature>
<proteinExistence type="predicted"/>
<feature type="compositionally biased region" description="Basic and acidic residues" evidence="2">
    <location>
        <begin position="167"/>
        <end position="179"/>
    </location>
</feature>
<feature type="region of interest" description="Disordered" evidence="2">
    <location>
        <begin position="1"/>
        <end position="129"/>
    </location>
</feature>
<evidence type="ECO:0000256" key="2">
    <source>
        <dbReference type="SAM" id="MobiDB-lite"/>
    </source>
</evidence>
<keyword evidence="5" id="KW-1185">Reference proteome</keyword>
<dbReference type="Proteomes" id="UP001189429">
    <property type="component" value="Unassembled WGS sequence"/>
</dbReference>
<evidence type="ECO:0000313" key="4">
    <source>
        <dbReference type="EMBL" id="CAK0876538.1"/>
    </source>
</evidence>
<reference evidence="4" key="1">
    <citation type="submission" date="2023-10" db="EMBL/GenBank/DDBJ databases">
        <authorList>
            <person name="Chen Y."/>
            <person name="Shah S."/>
            <person name="Dougan E. K."/>
            <person name="Thang M."/>
            <person name="Chan C."/>
        </authorList>
    </citation>
    <scope>NUCLEOTIDE SEQUENCE [LARGE SCALE GENOMIC DNA]</scope>
</reference>
<evidence type="ECO:0000256" key="1">
    <source>
        <dbReference type="PROSITE-ProRule" id="PRU00117"/>
    </source>
</evidence>
<dbReference type="Pfam" id="PF00013">
    <property type="entry name" value="KH_1"/>
    <property type="match status" value="1"/>
</dbReference>
<accession>A0ABN9VWS5</accession>
<dbReference type="InterPro" id="IPR004088">
    <property type="entry name" value="KH_dom_type_1"/>
</dbReference>
<dbReference type="PROSITE" id="PS50084">
    <property type="entry name" value="KH_TYPE_1"/>
    <property type="match status" value="1"/>
</dbReference>
<keyword evidence="1" id="KW-0694">RNA-binding</keyword>
<organism evidence="4 5">
    <name type="scientific">Prorocentrum cordatum</name>
    <dbReference type="NCBI Taxonomy" id="2364126"/>
    <lineage>
        <taxon>Eukaryota</taxon>
        <taxon>Sar</taxon>
        <taxon>Alveolata</taxon>
        <taxon>Dinophyceae</taxon>
        <taxon>Prorocentrales</taxon>
        <taxon>Prorocentraceae</taxon>
        <taxon>Prorocentrum</taxon>
    </lineage>
</organism>